<gene>
    <name evidence="2" type="ORF">V6N12_064579</name>
</gene>
<dbReference type="EMBL" id="JBBPBM010000002">
    <property type="protein sequence ID" value="KAK8596079.1"/>
    <property type="molecule type" value="Genomic_DNA"/>
</dbReference>
<accession>A0ABR2G681</accession>
<name>A0ABR2G681_9ROSI</name>
<comment type="caution">
    <text evidence="2">The sequence shown here is derived from an EMBL/GenBank/DDBJ whole genome shotgun (WGS) entry which is preliminary data.</text>
</comment>
<dbReference type="Proteomes" id="UP001472677">
    <property type="component" value="Unassembled WGS sequence"/>
</dbReference>
<sequence length="289" mass="31435">MRNSTSPVTVASNFSGALSSTPNVLDYYGVKEIDIGNSISSSPEPINDVRDELDMRNLTSPGTVNSGFSEPSSSTPYISAYSGIKEMYARESIPSSVQEMEPISSSSEPMDVVRGALDMRNMTSPVILASNCSEALSSTPNVSDYSGPKDTDVRSSMPSSVKERDTGNSISSSLKPIDVVRDEIYTGVRNSNSSTLKSELLEPVKPSSTMIEEVTPAKETLDVNSYRQRAEALEGLLELSAELLHQNRLQELSVVLMPFGKHKVSPRETAIWLSKSMKQMMSEECGRNS</sequence>
<organism evidence="2 3">
    <name type="scientific">Hibiscus sabdariffa</name>
    <name type="common">roselle</name>
    <dbReference type="NCBI Taxonomy" id="183260"/>
    <lineage>
        <taxon>Eukaryota</taxon>
        <taxon>Viridiplantae</taxon>
        <taxon>Streptophyta</taxon>
        <taxon>Embryophyta</taxon>
        <taxon>Tracheophyta</taxon>
        <taxon>Spermatophyta</taxon>
        <taxon>Magnoliopsida</taxon>
        <taxon>eudicotyledons</taxon>
        <taxon>Gunneridae</taxon>
        <taxon>Pentapetalae</taxon>
        <taxon>rosids</taxon>
        <taxon>malvids</taxon>
        <taxon>Malvales</taxon>
        <taxon>Malvaceae</taxon>
        <taxon>Malvoideae</taxon>
        <taxon>Hibiscus</taxon>
    </lineage>
</organism>
<evidence type="ECO:0000313" key="2">
    <source>
        <dbReference type="EMBL" id="KAK8596079.1"/>
    </source>
</evidence>
<proteinExistence type="predicted"/>
<evidence type="ECO:0000313" key="3">
    <source>
        <dbReference type="Proteomes" id="UP001472677"/>
    </source>
</evidence>
<keyword evidence="3" id="KW-1185">Reference proteome</keyword>
<feature type="region of interest" description="Disordered" evidence="1">
    <location>
        <begin position="136"/>
        <end position="172"/>
    </location>
</feature>
<evidence type="ECO:0000256" key="1">
    <source>
        <dbReference type="SAM" id="MobiDB-lite"/>
    </source>
</evidence>
<reference evidence="2 3" key="1">
    <citation type="journal article" date="2024" name="G3 (Bethesda)">
        <title>Genome assembly of Hibiscus sabdariffa L. provides insights into metabolisms of medicinal natural products.</title>
        <authorList>
            <person name="Kim T."/>
        </authorList>
    </citation>
    <scope>NUCLEOTIDE SEQUENCE [LARGE SCALE GENOMIC DNA]</scope>
    <source>
        <strain evidence="2">TK-2024</strain>
        <tissue evidence="2">Old leaves</tissue>
    </source>
</reference>
<protein>
    <submittedName>
        <fullName evidence="2">Uncharacterized protein</fullName>
    </submittedName>
</protein>